<reference evidence="1 2" key="1">
    <citation type="submission" date="2024-08" db="EMBL/GenBank/DDBJ databases">
        <authorList>
            <person name="Lu H."/>
        </authorList>
    </citation>
    <scope>NUCLEOTIDE SEQUENCE [LARGE SCALE GENOMIC DNA]</scope>
    <source>
        <strain evidence="1 2">BYS87W</strain>
    </source>
</reference>
<keyword evidence="2" id="KW-1185">Reference proteome</keyword>
<dbReference type="RefSeq" id="WP_394387266.1">
    <property type="nucleotide sequence ID" value="NZ_JBIGIB010000007.1"/>
</dbReference>
<dbReference type="Proteomes" id="UP001606303">
    <property type="component" value="Unassembled WGS sequence"/>
</dbReference>
<protein>
    <submittedName>
        <fullName evidence="1">Uncharacterized protein</fullName>
    </submittedName>
</protein>
<gene>
    <name evidence="1" type="ORF">ACG01O_20470</name>
</gene>
<accession>A0ABW7H4A3</accession>
<organism evidence="1 2">
    <name type="scientific">Pelomonas baiyunensis</name>
    <dbReference type="NCBI Taxonomy" id="3299026"/>
    <lineage>
        <taxon>Bacteria</taxon>
        <taxon>Pseudomonadati</taxon>
        <taxon>Pseudomonadota</taxon>
        <taxon>Betaproteobacteria</taxon>
        <taxon>Burkholderiales</taxon>
        <taxon>Sphaerotilaceae</taxon>
        <taxon>Roseateles</taxon>
    </lineage>
</organism>
<name>A0ABW7H4A3_9BURK</name>
<evidence type="ECO:0000313" key="1">
    <source>
        <dbReference type="EMBL" id="MFG6469010.1"/>
    </source>
</evidence>
<proteinExistence type="predicted"/>
<evidence type="ECO:0000313" key="2">
    <source>
        <dbReference type="Proteomes" id="UP001606303"/>
    </source>
</evidence>
<sequence>MLEVQLQQDLRTAAELLQRDLRRAGFRGVAANGVWAPPHLVAGQPQPARLAQASPYETLQTLAGGTELQYRYARAVGAAAMNGTNVVAANEEFGVRLNNRTLYLQLGAANGQPNWQPITDPDLVVIDAFTAQVDSQPVPLDDLCACDAGTPCPQSAVRRVTFTIKAHAAADAALTRTVTVSEKLRADAIGGSCP</sequence>
<dbReference type="EMBL" id="JBIGIB010000007">
    <property type="protein sequence ID" value="MFG6469010.1"/>
    <property type="molecule type" value="Genomic_DNA"/>
</dbReference>
<comment type="caution">
    <text evidence="1">The sequence shown here is derived from an EMBL/GenBank/DDBJ whole genome shotgun (WGS) entry which is preliminary data.</text>
</comment>